<dbReference type="PROSITE" id="PS51194">
    <property type="entry name" value="HELICASE_CTER"/>
    <property type="match status" value="1"/>
</dbReference>
<evidence type="ECO:0000259" key="6">
    <source>
        <dbReference type="PROSITE" id="PS51194"/>
    </source>
</evidence>
<evidence type="ECO:0000259" key="5">
    <source>
        <dbReference type="PROSITE" id="PS51192"/>
    </source>
</evidence>
<keyword evidence="3" id="KW-0347">Helicase</keyword>
<dbReference type="PANTHER" id="PTHR18934:SF257">
    <property type="entry name" value="ATP-DEPENDENT RNA HELICASE DHX30"/>
    <property type="match status" value="1"/>
</dbReference>
<evidence type="ECO:0000256" key="3">
    <source>
        <dbReference type="ARBA" id="ARBA00022806"/>
    </source>
</evidence>
<dbReference type="CDD" id="cd00048">
    <property type="entry name" value="DSRM_SF"/>
    <property type="match status" value="1"/>
</dbReference>
<keyword evidence="1" id="KW-0547">Nucleotide-binding</keyword>
<dbReference type="RefSeq" id="XP_017778938.1">
    <property type="nucleotide sequence ID" value="XM_017923449.1"/>
</dbReference>
<proteinExistence type="predicted"/>
<keyword evidence="2" id="KW-0378">Hydrolase</keyword>
<dbReference type="InterPro" id="IPR002464">
    <property type="entry name" value="DNA/RNA_helicase_DEAH_CS"/>
</dbReference>
<dbReference type="PANTHER" id="PTHR18934">
    <property type="entry name" value="ATP-DEPENDENT RNA HELICASE"/>
    <property type="match status" value="1"/>
</dbReference>
<dbReference type="Pfam" id="PF00271">
    <property type="entry name" value="Helicase_C"/>
    <property type="match status" value="1"/>
</dbReference>
<dbReference type="Gene3D" id="1.20.120.1080">
    <property type="match status" value="1"/>
</dbReference>
<dbReference type="SMART" id="SM00487">
    <property type="entry name" value="DEXDc"/>
    <property type="match status" value="1"/>
</dbReference>
<dbReference type="InterPro" id="IPR027417">
    <property type="entry name" value="P-loop_NTPase"/>
</dbReference>
<evidence type="ECO:0000313" key="7">
    <source>
        <dbReference type="Proteomes" id="UP000695000"/>
    </source>
</evidence>
<dbReference type="Gene3D" id="3.30.160.20">
    <property type="match status" value="1"/>
</dbReference>
<accession>A0ABM1MWI8</accession>
<dbReference type="PROSITE" id="PS00690">
    <property type="entry name" value="DEAH_ATP_HELICASE"/>
    <property type="match status" value="1"/>
</dbReference>
<dbReference type="Pfam" id="PF00270">
    <property type="entry name" value="DEAD"/>
    <property type="match status" value="1"/>
</dbReference>
<dbReference type="SUPFAM" id="SSF54768">
    <property type="entry name" value="dsRNA-binding domain-like"/>
    <property type="match status" value="1"/>
</dbReference>
<evidence type="ECO:0000256" key="2">
    <source>
        <dbReference type="ARBA" id="ARBA00022801"/>
    </source>
</evidence>
<dbReference type="SMART" id="SM00490">
    <property type="entry name" value="HELICc"/>
    <property type="match status" value="1"/>
</dbReference>
<evidence type="ECO:0000313" key="8">
    <source>
        <dbReference type="RefSeq" id="XP_017778938.1"/>
    </source>
</evidence>
<dbReference type="CDD" id="cd17917">
    <property type="entry name" value="DEXHc_RHA-like"/>
    <property type="match status" value="1"/>
</dbReference>
<dbReference type="SUPFAM" id="SSF52540">
    <property type="entry name" value="P-loop containing nucleoside triphosphate hydrolases"/>
    <property type="match status" value="1"/>
</dbReference>
<dbReference type="Gene3D" id="3.40.50.300">
    <property type="entry name" value="P-loop containing nucleotide triphosphate hydrolases"/>
    <property type="match status" value="2"/>
</dbReference>
<name>A0ABM1MWI8_NICVS</name>
<protein>
    <submittedName>
        <fullName evidence="8">ATP-dependent RNA helicase DHX36-like</fullName>
    </submittedName>
</protein>
<evidence type="ECO:0000256" key="4">
    <source>
        <dbReference type="ARBA" id="ARBA00022840"/>
    </source>
</evidence>
<dbReference type="PROSITE" id="PS51192">
    <property type="entry name" value="HELICASE_ATP_BIND_1"/>
    <property type="match status" value="1"/>
</dbReference>
<dbReference type="InterPro" id="IPR011545">
    <property type="entry name" value="DEAD/DEAH_box_helicase_dom"/>
</dbReference>
<sequence length="1086" mass="124533">MLRNTFFARSKNMPSLDRALFKLVYPARCSIVNTKKNCSQIQLEPTKLKMNYKKIENSRIHQNLALMTPRNVLDQNGLYANLLSLNDIVMRHSNLYQQRYYSSDSTIQTIEAIHRITNNEKKRGRKKKAVVEMPSQTSEVPQQLNYEDLKPTELIELHKMFPFSKAILNNVYQVVAQEMKDKSFIVNPSYTFKNNGNYAPSSWECTYHLKWPENLYFVSSGSTKQEASTKASLLALKYLNKYDHITNDKQPKLVSRETEKKLKQSLEPLKIKPNIINDMNYIVQCYNNELVPLLKTTLEDDVNNNTCDNGSVEVNWPQRGRSRQMYRGMSHYMAKEPVKLPIGDYKDIIIDSIRNNQVVIVKGEPGCGKSTRVPQYVLQGWAQEASEDKDCRIVVTQPRRIAAISLAERVANEREETVGSTVGYQVRLKSNFNRQTGHILYCTTGILLRRLQSDPRLSDCSHIILDEAHERDVNTDLLMNLLKRALEINPDLKLIVMSATIDAEVFQRYFKEASIVHVPGFTHPVKVNFLDKTKNMEKTMKMCEGNHPTVVHEDVVKLINFIHTKRDEGAILCFLPGWDDISKVRKLLPQNSQDMMVLCLHSRLQDSEQRLIFSKSPPGVRKVILATNIAETSVTVDDVVYVIDTGIQKEKRFDVEKGIACIDNHWISKASMAQRKGRAGRVKPGESFHLYPKSKYNEFIDYSLPEILRTSLTKIVLDGKVFSNNMIATEFLSELLSPPEESAVLKAVDELKELELLDDNECLTPLGRVLSDFQLEPNLGKALVNSVIFKCVTPIVDVVTLYSAESELFTTGMVDKTSVNKCKREFSKTSDHWAMLAIFEKWLEYMEDGDQYLAKRFCNLNNLVEYKLFTIEKLRQLHFDYLRKGLYNSLAIADDNSDNNELVKGVLLSGVGTVLQHRNFDVVKGRMKKTNILLTRNNHKATITSDSVNFKRTNYPTNYLLYINETRSNIRRITVVRETSLISPLSVLLFKTNKLLMEEIPNEKYSKDILSQDQVMVKLANTKLEFVCDRRQADVLLRCKNALDSGKQYYIYQLTKGGEVDGGLNQIWDEILSKLNDILANFAEDC</sequence>
<dbReference type="SMART" id="SM00847">
    <property type="entry name" value="HA2"/>
    <property type="match status" value="1"/>
</dbReference>
<dbReference type="InterPro" id="IPR001650">
    <property type="entry name" value="Helicase_C-like"/>
</dbReference>
<dbReference type="GeneID" id="108564408"/>
<dbReference type="Proteomes" id="UP000695000">
    <property type="component" value="Unplaced"/>
</dbReference>
<feature type="domain" description="Helicase ATP-binding" evidence="5">
    <location>
        <begin position="350"/>
        <end position="519"/>
    </location>
</feature>
<dbReference type="InterPro" id="IPR007502">
    <property type="entry name" value="Helicase-assoc_dom"/>
</dbReference>
<gene>
    <name evidence="8" type="primary">LOC108564408</name>
</gene>
<reference evidence="8" key="1">
    <citation type="submission" date="2025-08" db="UniProtKB">
        <authorList>
            <consortium name="RefSeq"/>
        </authorList>
    </citation>
    <scope>IDENTIFICATION</scope>
    <source>
        <tissue evidence="8">Whole Larva</tissue>
    </source>
</reference>
<organism evidence="7 8">
    <name type="scientific">Nicrophorus vespilloides</name>
    <name type="common">Boreal carrion beetle</name>
    <dbReference type="NCBI Taxonomy" id="110193"/>
    <lineage>
        <taxon>Eukaryota</taxon>
        <taxon>Metazoa</taxon>
        <taxon>Ecdysozoa</taxon>
        <taxon>Arthropoda</taxon>
        <taxon>Hexapoda</taxon>
        <taxon>Insecta</taxon>
        <taxon>Pterygota</taxon>
        <taxon>Neoptera</taxon>
        <taxon>Endopterygota</taxon>
        <taxon>Coleoptera</taxon>
        <taxon>Polyphaga</taxon>
        <taxon>Staphyliniformia</taxon>
        <taxon>Silphidae</taxon>
        <taxon>Nicrophorinae</taxon>
        <taxon>Nicrophorus</taxon>
    </lineage>
</organism>
<dbReference type="InterPro" id="IPR014001">
    <property type="entry name" value="Helicase_ATP-bd"/>
</dbReference>
<evidence type="ECO:0000256" key="1">
    <source>
        <dbReference type="ARBA" id="ARBA00022741"/>
    </source>
</evidence>
<feature type="domain" description="Helicase C-terminal" evidence="6">
    <location>
        <begin position="554"/>
        <end position="723"/>
    </location>
</feature>
<keyword evidence="4" id="KW-0067">ATP-binding</keyword>
<dbReference type="CDD" id="cd18791">
    <property type="entry name" value="SF2_C_RHA"/>
    <property type="match status" value="1"/>
</dbReference>
<keyword evidence="7" id="KW-1185">Reference proteome</keyword>